<evidence type="ECO:0000313" key="1">
    <source>
        <dbReference type="EMBL" id="RDY14238.1"/>
    </source>
</evidence>
<evidence type="ECO:0000313" key="2">
    <source>
        <dbReference type="Proteomes" id="UP000257109"/>
    </source>
</evidence>
<dbReference type="STRING" id="157652.A0A371IGW1"/>
<dbReference type="PANTHER" id="PTHR48045">
    <property type="entry name" value="UDP-GLYCOSYLTRANSFERASE 72B1"/>
    <property type="match status" value="1"/>
</dbReference>
<dbReference type="EMBL" id="QJKJ01000103">
    <property type="protein sequence ID" value="RDY14238.1"/>
    <property type="molecule type" value="Genomic_DNA"/>
</dbReference>
<dbReference type="Gene3D" id="3.40.50.2000">
    <property type="entry name" value="Glycogen Phosphorylase B"/>
    <property type="match status" value="1"/>
</dbReference>
<dbReference type="SUPFAM" id="SSF53756">
    <property type="entry name" value="UDP-Glycosyltransferase/glycogen phosphorylase"/>
    <property type="match status" value="1"/>
</dbReference>
<protein>
    <submittedName>
        <fullName evidence="1">Hydroquinone glucosyltransferase</fullName>
    </submittedName>
</protein>
<dbReference type="AlphaFoldDB" id="A0A371IGW1"/>
<organism evidence="1 2">
    <name type="scientific">Mucuna pruriens</name>
    <name type="common">Velvet bean</name>
    <name type="synonym">Dolichos pruriens</name>
    <dbReference type="NCBI Taxonomy" id="157652"/>
    <lineage>
        <taxon>Eukaryota</taxon>
        <taxon>Viridiplantae</taxon>
        <taxon>Streptophyta</taxon>
        <taxon>Embryophyta</taxon>
        <taxon>Tracheophyta</taxon>
        <taxon>Spermatophyta</taxon>
        <taxon>Magnoliopsida</taxon>
        <taxon>eudicotyledons</taxon>
        <taxon>Gunneridae</taxon>
        <taxon>Pentapetalae</taxon>
        <taxon>rosids</taxon>
        <taxon>fabids</taxon>
        <taxon>Fabales</taxon>
        <taxon>Fabaceae</taxon>
        <taxon>Papilionoideae</taxon>
        <taxon>50 kb inversion clade</taxon>
        <taxon>NPAAA clade</taxon>
        <taxon>indigoferoid/millettioid clade</taxon>
        <taxon>Phaseoleae</taxon>
        <taxon>Mucuna</taxon>
    </lineage>
</organism>
<dbReference type="OrthoDB" id="1739857at2759"/>
<comment type="caution">
    <text evidence="1">The sequence shown here is derived from an EMBL/GenBank/DDBJ whole genome shotgun (WGS) entry which is preliminary data.</text>
</comment>
<dbReference type="GO" id="GO:0016740">
    <property type="term" value="F:transferase activity"/>
    <property type="evidence" value="ECO:0007669"/>
    <property type="project" value="UniProtKB-KW"/>
</dbReference>
<dbReference type="PANTHER" id="PTHR48045:SF6">
    <property type="entry name" value="UDP-GLUCOSYLTRANSFERASE FAMILY PROTEIN"/>
    <property type="match status" value="1"/>
</dbReference>
<gene>
    <name evidence="1" type="primary">AS</name>
    <name evidence="1" type="ORF">CR513_00725</name>
</gene>
<proteinExistence type="predicted"/>
<accession>A0A371IGW1</accession>
<sequence length="86" mass="9671">MTWPLFAEHSMNAVVLSEDLKVGVRARVNENGLVDRVEIVEVIKCLMEGEEGGKMCKRMKELKEAATNALKELIYVGDCFYGFVMS</sequence>
<name>A0A371IGW1_MUCPR</name>
<keyword evidence="2" id="KW-1185">Reference proteome</keyword>
<feature type="non-terminal residue" evidence="1">
    <location>
        <position position="1"/>
    </location>
</feature>
<reference evidence="1" key="1">
    <citation type="submission" date="2018-05" db="EMBL/GenBank/DDBJ databases">
        <title>Draft genome of Mucuna pruriens seed.</title>
        <authorList>
            <person name="Nnadi N.E."/>
            <person name="Vos R."/>
            <person name="Hasami M.H."/>
            <person name="Devisetty U.K."/>
            <person name="Aguiy J.C."/>
        </authorList>
    </citation>
    <scope>NUCLEOTIDE SEQUENCE [LARGE SCALE GENOMIC DNA]</scope>
    <source>
        <strain evidence="1">JCA_2017</strain>
    </source>
</reference>
<dbReference type="Proteomes" id="UP000257109">
    <property type="component" value="Unassembled WGS sequence"/>
</dbReference>